<evidence type="ECO:0000256" key="12">
    <source>
        <dbReference type="PIRSR" id="PIRSR601287-1"/>
    </source>
</evidence>
<evidence type="ECO:0000256" key="3">
    <source>
        <dbReference type="ARBA" id="ARBA00010609"/>
    </source>
</evidence>
<comment type="cofactor">
    <cofactor evidence="2 12">
        <name>Cu(2+)</name>
        <dbReference type="ChEBI" id="CHEBI:29036"/>
    </cofactor>
</comment>
<evidence type="ECO:0000259" key="13">
    <source>
        <dbReference type="Pfam" id="PF07731"/>
    </source>
</evidence>
<dbReference type="InterPro" id="IPR008972">
    <property type="entry name" value="Cupredoxin"/>
</dbReference>
<dbReference type="GO" id="GO:0050421">
    <property type="term" value="F:nitrite reductase (NO-forming) activity"/>
    <property type="evidence" value="ECO:0007669"/>
    <property type="project" value="UniProtKB-EC"/>
</dbReference>
<dbReference type="Pfam" id="PF07731">
    <property type="entry name" value="Cu-oxidase_2"/>
    <property type="match status" value="1"/>
</dbReference>
<proteinExistence type="inferred from homology"/>
<dbReference type="PANTHER" id="PTHR11709">
    <property type="entry name" value="MULTI-COPPER OXIDASE"/>
    <property type="match status" value="1"/>
</dbReference>
<dbReference type="Pfam" id="PF07732">
    <property type="entry name" value="Cu-oxidase_3"/>
    <property type="match status" value="1"/>
</dbReference>
<evidence type="ECO:0000313" key="15">
    <source>
        <dbReference type="EMBL" id="KPL84836.1"/>
    </source>
</evidence>
<comment type="similarity">
    <text evidence="3">Belongs to the multicopper oxidase family.</text>
</comment>
<comment type="catalytic activity">
    <reaction evidence="11">
        <text>nitric oxide + Fe(III)-[cytochrome c] + H2O = Fe(II)-[cytochrome c] + nitrite + 2 H(+)</text>
        <dbReference type="Rhea" id="RHEA:15233"/>
        <dbReference type="Rhea" id="RHEA-COMP:10350"/>
        <dbReference type="Rhea" id="RHEA-COMP:14399"/>
        <dbReference type="ChEBI" id="CHEBI:15377"/>
        <dbReference type="ChEBI" id="CHEBI:15378"/>
        <dbReference type="ChEBI" id="CHEBI:16301"/>
        <dbReference type="ChEBI" id="CHEBI:16480"/>
        <dbReference type="ChEBI" id="CHEBI:29033"/>
        <dbReference type="ChEBI" id="CHEBI:29034"/>
        <dbReference type="EC" id="1.7.2.1"/>
    </reaction>
</comment>
<dbReference type="Proteomes" id="UP000050544">
    <property type="component" value="Unassembled WGS sequence"/>
</dbReference>
<dbReference type="EMBL" id="LGKO01000002">
    <property type="protein sequence ID" value="KPL84836.1"/>
    <property type="molecule type" value="Genomic_DNA"/>
</dbReference>
<dbReference type="InterPro" id="IPR011706">
    <property type="entry name" value="Cu-oxidase_C"/>
</dbReference>
<evidence type="ECO:0000256" key="6">
    <source>
        <dbReference type="ARBA" id="ARBA00017290"/>
    </source>
</evidence>
<dbReference type="InterPro" id="IPR001287">
    <property type="entry name" value="NO2-reductase_Cu"/>
</dbReference>
<comment type="cofactor">
    <cofactor evidence="1 12">
        <name>Cu(+)</name>
        <dbReference type="ChEBI" id="CHEBI:49552"/>
    </cofactor>
</comment>
<evidence type="ECO:0000256" key="8">
    <source>
        <dbReference type="ARBA" id="ARBA00022737"/>
    </source>
</evidence>
<feature type="domain" description="Plastocyanin-like" evidence="14">
    <location>
        <begin position="58"/>
        <end position="172"/>
    </location>
</feature>
<evidence type="ECO:0000256" key="5">
    <source>
        <dbReference type="ARBA" id="ARBA00011882"/>
    </source>
</evidence>
<dbReference type="InterPro" id="IPR045087">
    <property type="entry name" value="Cu-oxidase_fam"/>
</dbReference>
<accession>A0A0P6XMS2</accession>
<feature type="binding site" description="type 1 copper site" evidence="12">
    <location>
        <position position="109"/>
    </location>
    <ligand>
        <name>Cu cation</name>
        <dbReference type="ChEBI" id="CHEBI:23378"/>
        <label>1</label>
    </ligand>
</feature>
<dbReference type="InterPro" id="IPR011707">
    <property type="entry name" value="Cu-oxidase-like_N"/>
</dbReference>
<feature type="binding site" description="type 1 copper site" evidence="12">
    <location>
        <position position="298"/>
    </location>
    <ligand>
        <name>Cu cation</name>
        <dbReference type="ChEBI" id="CHEBI:23378"/>
        <label>1</label>
    </ligand>
</feature>
<evidence type="ECO:0000256" key="7">
    <source>
        <dbReference type="ARBA" id="ARBA00022723"/>
    </source>
</evidence>
<dbReference type="PRINTS" id="PR00695">
    <property type="entry name" value="CUNO2RDTASE"/>
</dbReference>
<dbReference type="CDD" id="cd04202">
    <property type="entry name" value="CuRO_D2_2dMcoN_like"/>
    <property type="match status" value="1"/>
</dbReference>
<reference evidence="15 16" key="1">
    <citation type="submission" date="2015-07" db="EMBL/GenBank/DDBJ databases">
        <title>Whole genome sequence of Thermanaerothrix daxensis DSM 23592.</title>
        <authorList>
            <person name="Hemp J."/>
            <person name="Ward L.M."/>
            <person name="Pace L.A."/>
            <person name="Fischer W.W."/>
        </authorList>
    </citation>
    <scope>NUCLEOTIDE SEQUENCE [LARGE SCALE GENOMIC DNA]</scope>
    <source>
        <strain evidence="15 16">GNS-1</strain>
    </source>
</reference>
<dbReference type="EC" id="1.7.2.1" evidence="5"/>
<dbReference type="STRING" id="869279.SE15_06490"/>
<name>A0A0P6XMS2_9CHLR</name>
<feature type="domain" description="Plastocyanin-like" evidence="13">
    <location>
        <begin position="204"/>
        <end position="305"/>
    </location>
</feature>
<keyword evidence="16" id="KW-1185">Reference proteome</keyword>
<dbReference type="Gene3D" id="2.60.40.420">
    <property type="entry name" value="Cupredoxins - blue copper proteins"/>
    <property type="match status" value="2"/>
</dbReference>
<evidence type="ECO:0000256" key="11">
    <source>
        <dbReference type="ARBA" id="ARBA00049340"/>
    </source>
</evidence>
<dbReference type="GO" id="GO:0005507">
    <property type="term" value="F:copper ion binding"/>
    <property type="evidence" value="ECO:0007669"/>
    <property type="project" value="InterPro"/>
</dbReference>
<evidence type="ECO:0000256" key="1">
    <source>
        <dbReference type="ARBA" id="ARBA00001960"/>
    </source>
</evidence>
<sequence length="321" mass="35246">MAEGTPTPGSMMMDNPEAAHMMQPITAPNVQPATEAEGGLPLEYRLEDGVKVFELTTKAVQWEILDGVTVTAFTYNGTVPGPMIRVTEGDQVRIIVKNELPDPTTIHWHGVEVPNAMDGVPGVTQDPIEPGETFTYEFTAKRAGTFMYHSHYKGDVQVGAGLYAPFIIDPKEPLANPPAVDKTLMISEWRITDGRTYAAMPMSGMEPNYFTINGKSFPATETITVKKGDLVRLRFIAIGQFIHPMHLHGVPFKIVATDGHPVPEAAQLTKDTVSVAPGERYDIEFVATETGQWMLHCHILHHTTNDNVEPGGLMLMINIVD</sequence>
<dbReference type="SUPFAM" id="SSF49503">
    <property type="entry name" value="Cupredoxins"/>
    <property type="match status" value="2"/>
</dbReference>
<evidence type="ECO:0000256" key="2">
    <source>
        <dbReference type="ARBA" id="ARBA00001973"/>
    </source>
</evidence>
<feature type="binding site" description="type 1 copper site" evidence="12">
    <location>
        <position position="149"/>
    </location>
    <ligand>
        <name>Cu cation</name>
        <dbReference type="ChEBI" id="CHEBI:23378"/>
        <label>1</label>
    </ligand>
</feature>
<evidence type="ECO:0000256" key="4">
    <source>
        <dbReference type="ARBA" id="ARBA00011233"/>
    </source>
</evidence>
<evidence type="ECO:0000259" key="14">
    <source>
        <dbReference type="Pfam" id="PF07732"/>
    </source>
</evidence>
<dbReference type="AlphaFoldDB" id="A0A0P6XMS2"/>
<evidence type="ECO:0000256" key="10">
    <source>
        <dbReference type="ARBA" id="ARBA00023008"/>
    </source>
</evidence>
<protein>
    <recommendedName>
        <fullName evidence="6">Copper-containing nitrite reductase</fullName>
        <ecNumber evidence="5">1.7.2.1</ecNumber>
    </recommendedName>
</protein>
<comment type="caution">
    <text evidence="15">The sequence shown here is derived from an EMBL/GenBank/DDBJ whole genome shotgun (WGS) entry which is preliminary data.</text>
</comment>
<dbReference type="CDD" id="cd13860">
    <property type="entry name" value="CuRO_1_2dMco_1"/>
    <property type="match status" value="1"/>
</dbReference>
<comment type="subunit">
    <text evidence="4">Homotrimer.</text>
</comment>
<evidence type="ECO:0000313" key="16">
    <source>
        <dbReference type="Proteomes" id="UP000050544"/>
    </source>
</evidence>
<dbReference type="PANTHER" id="PTHR11709:SF394">
    <property type="entry name" value="FI03373P-RELATED"/>
    <property type="match status" value="1"/>
</dbReference>
<keyword evidence="7 12" id="KW-0479">Metal-binding</keyword>
<keyword evidence="8" id="KW-0677">Repeat</keyword>
<evidence type="ECO:0000256" key="9">
    <source>
        <dbReference type="ARBA" id="ARBA00023002"/>
    </source>
</evidence>
<keyword evidence="10 12" id="KW-0186">Copper</keyword>
<dbReference type="PATRIC" id="fig|869279.4.peg.1305"/>
<organism evidence="15 16">
    <name type="scientific">Thermanaerothrix daxensis</name>
    <dbReference type="NCBI Taxonomy" id="869279"/>
    <lineage>
        <taxon>Bacteria</taxon>
        <taxon>Bacillati</taxon>
        <taxon>Chloroflexota</taxon>
        <taxon>Anaerolineae</taxon>
        <taxon>Anaerolineales</taxon>
        <taxon>Anaerolineaceae</taxon>
        <taxon>Thermanaerothrix</taxon>
    </lineage>
</organism>
<keyword evidence="9" id="KW-0560">Oxidoreductase</keyword>
<gene>
    <name evidence="15" type="ORF">SE15_06490</name>
</gene>